<keyword evidence="3" id="KW-1185">Reference proteome</keyword>
<comment type="caution">
    <text evidence="2">The sequence shown here is derived from an EMBL/GenBank/DDBJ whole genome shotgun (WGS) entry which is preliminary data.</text>
</comment>
<evidence type="ECO:0008006" key="4">
    <source>
        <dbReference type="Google" id="ProtNLM"/>
    </source>
</evidence>
<dbReference type="PATRIC" id="fig|66430.4.peg.6689"/>
<proteinExistence type="predicted"/>
<dbReference type="OrthoDB" id="4333586at2"/>
<protein>
    <recommendedName>
        <fullName evidence="4">Secreted protein</fullName>
    </recommendedName>
</protein>
<dbReference type="AlphaFoldDB" id="A0A0J6XTF6"/>
<organism evidence="2 3">
    <name type="scientific">Streptomyces roseus</name>
    <dbReference type="NCBI Taxonomy" id="66430"/>
    <lineage>
        <taxon>Bacteria</taxon>
        <taxon>Bacillati</taxon>
        <taxon>Actinomycetota</taxon>
        <taxon>Actinomycetes</taxon>
        <taxon>Kitasatosporales</taxon>
        <taxon>Streptomycetaceae</taxon>
        <taxon>Streptomyces</taxon>
    </lineage>
</organism>
<feature type="chain" id="PRO_5005284532" description="Secreted protein" evidence="1">
    <location>
        <begin position="27"/>
        <end position="147"/>
    </location>
</feature>
<evidence type="ECO:0000313" key="2">
    <source>
        <dbReference type="EMBL" id="KMO99450.1"/>
    </source>
</evidence>
<dbReference type="RefSeq" id="WP_048474709.1">
    <property type="nucleotide sequence ID" value="NZ_JBIRUD010000006.1"/>
</dbReference>
<dbReference type="Proteomes" id="UP000035932">
    <property type="component" value="Unassembled WGS sequence"/>
</dbReference>
<gene>
    <name evidence="2" type="ORF">ACS04_02010</name>
</gene>
<sequence>MRLRQTAVAFLGALTLVLPAAGPSLAGGHDDLGRLQYIIDNDERAQIRPADNDTCYELTGTSRGRPATAVHNGTESRALLYPDFGCGGRVERELQPGDTVYDVDVRSVTFVPVRSHHDDCHDGFRRGGCGDERWDDDDLRSAFRNHG</sequence>
<name>A0A0J6XTF6_9ACTN</name>
<evidence type="ECO:0000313" key="3">
    <source>
        <dbReference type="Proteomes" id="UP000035932"/>
    </source>
</evidence>
<reference evidence="2 3" key="1">
    <citation type="submission" date="2015-06" db="EMBL/GenBank/DDBJ databases">
        <title>Recapitulation of the evolution of biosynthetic gene clusters reveals hidden chemical diversity on bacterial genomes.</title>
        <authorList>
            <person name="Cruz-Morales P."/>
            <person name="Martinez-Guerrero C."/>
            <person name="Morales-Escalante M.A."/>
            <person name="Yanez-Guerra L.A."/>
            <person name="Kopp J.F."/>
            <person name="Feldmann J."/>
            <person name="Ramos-Aboites H.E."/>
            <person name="Barona-Gomez F."/>
        </authorList>
    </citation>
    <scope>NUCLEOTIDE SEQUENCE [LARGE SCALE GENOMIC DNA]</scope>
    <source>
        <strain evidence="2 3">ATCC 31245</strain>
    </source>
</reference>
<dbReference type="EMBL" id="LFML01000008">
    <property type="protein sequence ID" value="KMO99450.1"/>
    <property type="molecule type" value="Genomic_DNA"/>
</dbReference>
<feature type="signal peptide" evidence="1">
    <location>
        <begin position="1"/>
        <end position="26"/>
    </location>
</feature>
<evidence type="ECO:0000256" key="1">
    <source>
        <dbReference type="SAM" id="SignalP"/>
    </source>
</evidence>
<keyword evidence="1" id="KW-0732">Signal</keyword>
<accession>A0A0J6XTF6</accession>